<gene>
    <name evidence="6" type="ORF">ACFQ5G_06540</name>
</gene>
<dbReference type="InterPro" id="IPR050109">
    <property type="entry name" value="HTH-type_TetR-like_transc_reg"/>
</dbReference>
<comment type="caution">
    <text evidence="6">The sequence shown here is derived from an EMBL/GenBank/DDBJ whole genome shotgun (WGS) entry which is preliminary data.</text>
</comment>
<organism evidence="6 7">
    <name type="scientific">Actinoplanes sichuanensis</name>
    <dbReference type="NCBI Taxonomy" id="512349"/>
    <lineage>
        <taxon>Bacteria</taxon>
        <taxon>Bacillati</taxon>
        <taxon>Actinomycetota</taxon>
        <taxon>Actinomycetes</taxon>
        <taxon>Micromonosporales</taxon>
        <taxon>Micromonosporaceae</taxon>
        <taxon>Actinoplanes</taxon>
    </lineage>
</organism>
<evidence type="ECO:0000259" key="5">
    <source>
        <dbReference type="PROSITE" id="PS50977"/>
    </source>
</evidence>
<dbReference type="PROSITE" id="PS50977">
    <property type="entry name" value="HTH_TETR_2"/>
    <property type="match status" value="1"/>
</dbReference>
<evidence type="ECO:0000256" key="1">
    <source>
        <dbReference type="ARBA" id="ARBA00023015"/>
    </source>
</evidence>
<dbReference type="SUPFAM" id="SSF46689">
    <property type="entry name" value="Homeodomain-like"/>
    <property type="match status" value="1"/>
</dbReference>
<proteinExistence type="predicted"/>
<accession>A0ABW4A373</accession>
<feature type="domain" description="HTH tetR-type" evidence="5">
    <location>
        <begin position="17"/>
        <end position="77"/>
    </location>
</feature>
<dbReference type="InterPro" id="IPR009057">
    <property type="entry name" value="Homeodomain-like_sf"/>
</dbReference>
<keyword evidence="2 4" id="KW-0238">DNA-binding</keyword>
<protein>
    <submittedName>
        <fullName evidence="6">TetR/AcrR family transcriptional regulator</fullName>
    </submittedName>
</protein>
<dbReference type="RefSeq" id="WP_317795269.1">
    <property type="nucleotide sequence ID" value="NZ_AP028461.1"/>
</dbReference>
<dbReference type="PANTHER" id="PTHR30055">
    <property type="entry name" value="HTH-TYPE TRANSCRIPTIONAL REGULATOR RUTR"/>
    <property type="match status" value="1"/>
</dbReference>
<feature type="DNA-binding region" description="H-T-H motif" evidence="4">
    <location>
        <begin position="40"/>
        <end position="59"/>
    </location>
</feature>
<evidence type="ECO:0000313" key="6">
    <source>
        <dbReference type="EMBL" id="MFD1364998.1"/>
    </source>
</evidence>
<dbReference type="InterPro" id="IPR036271">
    <property type="entry name" value="Tet_transcr_reg_TetR-rel_C_sf"/>
</dbReference>
<evidence type="ECO:0000256" key="4">
    <source>
        <dbReference type="PROSITE-ProRule" id="PRU00335"/>
    </source>
</evidence>
<dbReference type="SUPFAM" id="SSF48498">
    <property type="entry name" value="Tetracyclin repressor-like, C-terminal domain"/>
    <property type="match status" value="1"/>
</dbReference>
<keyword evidence="1" id="KW-0805">Transcription regulation</keyword>
<dbReference type="Proteomes" id="UP001597183">
    <property type="component" value="Unassembled WGS sequence"/>
</dbReference>
<dbReference type="Pfam" id="PF00440">
    <property type="entry name" value="TetR_N"/>
    <property type="match status" value="1"/>
</dbReference>
<name>A0ABW4A373_9ACTN</name>
<keyword evidence="7" id="KW-1185">Reference proteome</keyword>
<sequence length="208" mass="22981">MEEGTGAKTVRRNISAADRRKLLVAAALRVMRRDGIAAATTRAICAEAGMPHGAFHYCFHTKKDLYAAVLASDREIDLDDAWPDIRPEATPEENIATMLTAYWTQIESDPGAQQVLFELGNVALRDPELQDLPQAEHRESLEKATGYITRLAKEAGFTYLRDEAVLADLVLATLNGVAWSWLSHRDDARARAGLDQFAAIFANLVRTT</sequence>
<keyword evidence="3" id="KW-0804">Transcription</keyword>
<dbReference type="Gene3D" id="1.10.357.10">
    <property type="entry name" value="Tetracycline Repressor, domain 2"/>
    <property type="match status" value="1"/>
</dbReference>
<dbReference type="InterPro" id="IPR001647">
    <property type="entry name" value="HTH_TetR"/>
</dbReference>
<evidence type="ECO:0000256" key="3">
    <source>
        <dbReference type="ARBA" id="ARBA00023163"/>
    </source>
</evidence>
<dbReference type="PANTHER" id="PTHR30055:SF234">
    <property type="entry name" value="HTH-TYPE TRANSCRIPTIONAL REGULATOR BETI"/>
    <property type="match status" value="1"/>
</dbReference>
<dbReference type="EMBL" id="JBHTMK010000007">
    <property type="protein sequence ID" value="MFD1364998.1"/>
    <property type="molecule type" value="Genomic_DNA"/>
</dbReference>
<reference evidence="7" key="1">
    <citation type="journal article" date="2019" name="Int. J. Syst. Evol. Microbiol.">
        <title>The Global Catalogue of Microorganisms (GCM) 10K type strain sequencing project: providing services to taxonomists for standard genome sequencing and annotation.</title>
        <authorList>
            <consortium name="The Broad Institute Genomics Platform"/>
            <consortium name="The Broad Institute Genome Sequencing Center for Infectious Disease"/>
            <person name="Wu L."/>
            <person name="Ma J."/>
        </authorList>
    </citation>
    <scope>NUCLEOTIDE SEQUENCE [LARGE SCALE GENOMIC DNA]</scope>
    <source>
        <strain evidence="7">CCM 7526</strain>
    </source>
</reference>
<evidence type="ECO:0000313" key="7">
    <source>
        <dbReference type="Proteomes" id="UP001597183"/>
    </source>
</evidence>
<evidence type="ECO:0000256" key="2">
    <source>
        <dbReference type="ARBA" id="ARBA00023125"/>
    </source>
</evidence>